<reference evidence="13 14" key="1">
    <citation type="submission" date="2023-03" db="EMBL/GenBank/DDBJ databases">
        <title>Fodinicurvata sp. CAU 1616 isolated from sea sendiment.</title>
        <authorList>
            <person name="Kim W."/>
        </authorList>
    </citation>
    <scope>NUCLEOTIDE SEQUENCE [LARGE SCALE GENOMIC DNA]</scope>
    <source>
        <strain evidence="13 14">CAU 1616</strain>
    </source>
</reference>
<comment type="function">
    <text evidence="8">Also involved in hydrogenase metallocenter assembly, probably by participating in the nickel insertion step. This function in hydrogenase biosynthesis requires chaperone activity and the presence of the metal-binding domain, but not PPIase activity.</text>
</comment>
<dbReference type="InterPro" id="IPR001179">
    <property type="entry name" value="PPIase_FKBP_dom"/>
</dbReference>
<name>A0ABT5YJG5_9PROT</name>
<keyword evidence="6" id="KW-0143">Chaperone</keyword>
<evidence type="ECO:0000256" key="2">
    <source>
        <dbReference type="ARBA" id="ARBA00004496"/>
    </source>
</evidence>
<comment type="similarity">
    <text evidence="3 10">Belongs to the FKBP-type PPIase family.</text>
</comment>
<evidence type="ECO:0000256" key="5">
    <source>
        <dbReference type="ARBA" id="ARBA00023110"/>
    </source>
</evidence>
<evidence type="ECO:0000313" key="13">
    <source>
        <dbReference type="EMBL" id="MDF2094404.1"/>
    </source>
</evidence>
<evidence type="ECO:0000256" key="8">
    <source>
        <dbReference type="ARBA" id="ARBA00037071"/>
    </source>
</evidence>
<comment type="catalytic activity">
    <reaction evidence="1 9 10">
        <text>[protein]-peptidylproline (omega=180) = [protein]-peptidylproline (omega=0)</text>
        <dbReference type="Rhea" id="RHEA:16237"/>
        <dbReference type="Rhea" id="RHEA-COMP:10747"/>
        <dbReference type="Rhea" id="RHEA-COMP:10748"/>
        <dbReference type="ChEBI" id="CHEBI:83833"/>
        <dbReference type="ChEBI" id="CHEBI:83834"/>
        <dbReference type="EC" id="5.2.1.8"/>
    </reaction>
</comment>
<evidence type="ECO:0000256" key="3">
    <source>
        <dbReference type="ARBA" id="ARBA00006577"/>
    </source>
</evidence>
<dbReference type="SUPFAM" id="SSF54534">
    <property type="entry name" value="FKBP-like"/>
    <property type="match status" value="1"/>
</dbReference>
<dbReference type="PANTHER" id="PTHR47861:SF3">
    <property type="entry name" value="FKBP-TYPE PEPTIDYL-PROLYL CIS-TRANS ISOMERASE SLYD"/>
    <property type="match status" value="1"/>
</dbReference>
<keyword evidence="7 9" id="KW-0413">Isomerase</keyword>
<keyword evidence="14" id="KW-1185">Reference proteome</keyword>
<evidence type="ECO:0000259" key="12">
    <source>
        <dbReference type="PROSITE" id="PS50059"/>
    </source>
</evidence>
<dbReference type="Pfam" id="PF00254">
    <property type="entry name" value="FKBP_C"/>
    <property type="match status" value="1"/>
</dbReference>
<dbReference type="Gene3D" id="3.10.50.40">
    <property type="match status" value="1"/>
</dbReference>
<organism evidence="13 14">
    <name type="scientific">Aquibaculum arenosum</name>
    <dbReference type="NCBI Taxonomy" id="3032591"/>
    <lineage>
        <taxon>Bacteria</taxon>
        <taxon>Pseudomonadati</taxon>
        <taxon>Pseudomonadota</taxon>
        <taxon>Alphaproteobacteria</taxon>
        <taxon>Rhodospirillales</taxon>
        <taxon>Rhodovibrionaceae</taxon>
        <taxon>Aquibaculum</taxon>
    </lineage>
</organism>
<evidence type="ECO:0000256" key="1">
    <source>
        <dbReference type="ARBA" id="ARBA00000971"/>
    </source>
</evidence>
<dbReference type="EMBL" id="JARHUD010000001">
    <property type="protein sequence ID" value="MDF2094404.1"/>
    <property type="molecule type" value="Genomic_DNA"/>
</dbReference>
<evidence type="ECO:0000256" key="4">
    <source>
        <dbReference type="ARBA" id="ARBA00022490"/>
    </source>
</evidence>
<gene>
    <name evidence="13" type="ORF">P2G67_00275</name>
</gene>
<evidence type="ECO:0000256" key="7">
    <source>
        <dbReference type="ARBA" id="ARBA00023235"/>
    </source>
</evidence>
<dbReference type="PROSITE" id="PS50059">
    <property type="entry name" value="FKBP_PPIASE"/>
    <property type="match status" value="1"/>
</dbReference>
<feature type="region of interest" description="Disordered" evidence="11">
    <location>
        <begin position="57"/>
        <end position="84"/>
    </location>
</feature>
<dbReference type="EC" id="5.2.1.8" evidence="10"/>
<keyword evidence="4" id="KW-0963">Cytoplasm</keyword>
<evidence type="ECO:0000256" key="11">
    <source>
        <dbReference type="SAM" id="MobiDB-lite"/>
    </source>
</evidence>
<feature type="compositionally biased region" description="Basic and acidic residues" evidence="11">
    <location>
        <begin position="70"/>
        <end position="84"/>
    </location>
</feature>
<evidence type="ECO:0000256" key="9">
    <source>
        <dbReference type="PROSITE-ProRule" id="PRU00277"/>
    </source>
</evidence>
<evidence type="ECO:0000256" key="6">
    <source>
        <dbReference type="ARBA" id="ARBA00023186"/>
    </source>
</evidence>
<sequence length="142" mass="15429">MSAAKQGDTVRVHYNGTLKNGTQFDSSREAEPLEFKIGEGRIIPGFESAVVGMAPGDSKKVEIPSNEAYGPRREELTQEVDRSRLPSDLEVQQGMQLQATGPNEQPLVVTVAEVKPESVVLDANHPLAGEDLTFDIELVEVV</sequence>
<comment type="subcellular location">
    <subcellularLocation>
        <location evidence="2">Cytoplasm</location>
    </subcellularLocation>
</comment>
<feature type="domain" description="PPIase FKBP-type" evidence="12">
    <location>
        <begin position="7"/>
        <end position="101"/>
    </location>
</feature>
<evidence type="ECO:0000313" key="14">
    <source>
        <dbReference type="Proteomes" id="UP001215503"/>
    </source>
</evidence>
<keyword evidence="5 9" id="KW-0697">Rotamase</keyword>
<evidence type="ECO:0000256" key="10">
    <source>
        <dbReference type="RuleBase" id="RU003915"/>
    </source>
</evidence>
<dbReference type="RefSeq" id="WP_275818881.1">
    <property type="nucleotide sequence ID" value="NZ_JARHUD010000001.1"/>
</dbReference>
<dbReference type="GO" id="GO:0016853">
    <property type="term" value="F:isomerase activity"/>
    <property type="evidence" value="ECO:0007669"/>
    <property type="project" value="UniProtKB-KW"/>
</dbReference>
<accession>A0ABT5YJG5</accession>
<dbReference type="PANTHER" id="PTHR47861">
    <property type="entry name" value="FKBP-TYPE PEPTIDYL-PROLYL CIS-TRANS ISOMERASE SLYD"/>
    <property type="match status" value="1"/>
</dbReference>
<protein>
    <recommendedName>
        <fullName evidence="10">Peptidyl-prolyl cis-trans isomerase</fullName>
        <ecNumber evidence="10">5.2.1.8</ecNumber>
    </recommendedName>
</protein>
<dbReference type="InterPro" id="IPR046357">
    <property type="entry name" value="PPIase_dom_sf"/>
</dbReference>
<dbReference type="Proteomes" id="UP001215503">
    <property type="component" value="Unassembled WGS sequence"/>
</dbReference>
<proteinExistence type="inferred from homology"/>
<comment type="caution">
    <text evidence="13">The sequence shown here is derived from an EMBL/GenBank/DDBJ whole genome shotgun (WGS) entry which is preliminary data.</text>
</comment>